<evidence type="ECO:0000313" key="2">
    <source>
        <dbReference type="EMBL" id="CAA3033559.1"/>
    </source>
</evidence>
<dbReference type="Gramene" id="OE9A009347T1">
    <property type="protein sequence ID" value="OE9A009347C1"/>
    <property type="gene ID" value="OE9A009347"/>
</dbReference>
<gene>
    <name evidence="2" type="ORF">OLEA9_A009347</name>
</gene>
<dbReference type="EMBL" id="CACTIH010010811">
    <property type="protein sequence ID" value="CAA3033559.1"/>
    <property type="molecule type" value="Genomic_DNA"/>
</dbReference>
<sequence length="181" mass="19909">MEAVAAIPSNYIWAPTTSDIDHSMTFYTSVSNWSKFSTNSQIIGASFGVGTEFALHPTVAFDGDAFGVFSDYERPRKALGPNWHREEIIKNKASNQSFVPKVPKEGSQFIEEESGDKSSRMGDQVDSKNIDSSRSTEHEDEVEAARSTERTVAEDASEKSTAAGDVLDHASYNSDDEDEEI</sequence>
<keyword evidence="3" id="KW-1185">Reference proteome</keyword>
<feature type="compositionally biased region" description="Basic and acidic residues" evidence="1">
    <location>
        <begin position="115"/>
        <end position="158"/>
    </location>
</feature>
<protein>
    <submittedName>
        <fullName evidence="2">Uncharacterized protein</fullName>
    </submittedName>
</protein>
<evidence type="ECO:0000313" key="3">
    <source>
        <dbReference type="Proteomes" id="UP000594638"/>
    </source>
</evidence>
<dbReference type="OrthoDB" id="540503at2759"/>
<accession>A0A8S0VPW2</accession>
<proteinExistence type="predicted"/>
<comment type="caution">
    <text evidence="2">The sequence shown here is derived from an EMBL/GenBank/DDBJ whole genome shotgun (WGS) entry which is preliminary data.</text>
</comment>
<reference evidence="2 3" key="1">
    <citation type="submission" date="2019-12" db="EMBL/GenBank/DDBJ databases">
        <authorList>
            <person name="Alioto T."/>
            <person name="Alioto T."/>
            <person name="Gomez Garrido J."/>
        </authorList>
    </citation>
    <scope>NUCLEOTIDE SEQUENCE [LARGE SCALE GENOMIC DNA]</scope>
</reference>
<feature type="region of interest" description="Disordered" evidence="1">
    <location>
        <begin position="94"/>
        <end position="181"/>
    </location>
</feature>
<name>A0A8S0VPW2_OLEEU</name>
<evidence type="ECO:0000256" key="1">
    <source>
        <dbReference type="SAM" id="MobiDB-lite"/>
    </source>
</evidence>
<dbReference type="Proteomes" id="UP000594638">
    <property type="component" value="Unassembled WGS sequence"/>
</dbReference>
<dbReference type="AlphaFoldDB" id="A0A8S0VPW2"/>
<organism evidence="2 3">
    <name type="scientific">Olea europaea subsp. europaea</name>
    <dbReference type="NCBI Taxonomy" id="158383"/>
    <lineage>
        <taxon>Eukaryota</taxon>
        <taxon>Viridiplantae</taxon>
        <taxon>Streptophyta</taxon>
        <taxon>Embryophyta</taxon>
        <taxon>Tracheophyta</taxon>
        <taxon>Spermatophyta</taxon>
        <taxon>Magnoliopsida</taxon>
        <taxon>eudicotyledons</taxon>
        <taxon>Gunneridae</taxon>
        <taxon>Pentapetalae</taxon>
        <taxon>asterids</taxon>
        <taxon>lamiids</taxon>
        <taxon>Lamiales</taxon>
        <taxon>Oleaceae</taxon>
        <taxon>Oleeae</taxon>
        <taxon>Olea</taxon>
    </lineage>
</organism>